<evidence type="ECO:0000256" key="5">
    <source>
        <dbReference type="ARBA" id="ARBA00022695"/>
    </source>
</evidence>
<dbReference type="PANTHER" id="PTHR11952">
    <property type="entry name" value="UDP- GLUCOSE PYROPHOSPHORYLASE"/>
    <property type="match status" value="1"/>
</dbReference>
<comment type="similarity">
    <text evidence="2">Belongs to the UDPGP type 1 family.</text>
</comment>
<evidence type="ECO:0000313" key="7">
    <source>
        <dbReference type="Proteomes" id="UP000887566"/>
    </source>
</evidence>
<dbReference type="PANTHER" id="PTHR11952:SF2">
    <property type="entry name" value="LD24639P"/>
    <property type="match status" value="1"/>
</dbReference>
<dbReference type="InterPro" id="IPR039741">
    <property type="entry name" value="UDP-sugar_pyrophosphorylase"/>
</dbReference>
<sequence>MSKTDLEAKLEAAGQSHLLRFYDELPKEQQKQLVDQINVFDMDRVCRVFKEYAHVKPDDVSKLTPITADHYASVSTQSKDDMDRYWQAGLKAIAHGEVAVIVLAGGQATRLGADRPKGTLSIGLLRERDSLLDLQAAQIAKLQKIAHTAYPDQPSIIQWFVMTSMVTSEPTEAHLDTVVLPNEGLDRKNVHYFSQGEMPCFTVDGKLMLQDKHRLATSPDGNGGLYRALQPLLPKMSELGVKYVHVYCVDNILCRVADPHFIGYCIEKNADCAAKVVEKIDPFEAVGIVCAVDGVPRVVEYSEITPELAQLKDSADPTKLAFRAGNIANHFFTVDFLKNVCSVALPFHPAHKKIPYVDDSGELINPQKPNGIKMEQFVFDVFLHSKSFYVWEVPRDLEFSPLKNADVAGKDCAATCRQDLWRVHHHYVKAAGGKVLPEDNPDAEVPFRVEIDPSLSYAGEDLEPLVSGKTLQSPLSLN</sequence>
<dbReference type="Pfam" id="PF01704">
    <property type="entry name" value="UDPGP"/>
    <property type="match status" value="1"/>
</dbReference>
<evidence type="ECO:0000256" key="3">
    <source>
        <dbReference type="ARBA" id="ARBA00012457"/>
    </source>
</evidence>
<dbReference type="Gene3D" id="3.90.550.10">
    <property type="entry name" value="Spore Coat Polysaccharide Biosynthesis Protein SpsA, Chain A"/>
    <property type="match status" value="1"/>
</dbReference>
<dbReference type="GO" id="GO:0003977">
    <property type="term" value="F:UDP-N-acetylglucosamine diphosphorylase activity"/>
    <property type="evidence" value="ECO:0007669"/>
    <property type="project" value="UniProtKB-EC"/>
</dbReference>
<proteinExistence type="inferred from homology"/>
<dbReference type="EC" id="2.7.7.23" evidence="3"/>
<evidence type="ECO:0000313" key="8">
    <source>
        <dbReference type="WBParaSite" id="PSAMB.scaffold5287size12103.g26280.t1"/>
    </source>
</evidence>
<evidence type="ECO:0000256" key="2">
    <source>
        <dbReference type="ARBA" id="ARBA00010401"/>
    </source>
</evidence>
<keyword evidence="5" id="KW-0548">Nucleotidyltransferase</keyword>
<dbReference type="WBParaSite" id="PSAMB.scaffold5287size12103.g26280.t1">
    <property type="protein sequence ID" value="PSAMB.scaffold5287size12103.g26280.t1"/>
    <property type="gene ID" value="PSAMB.scaffold5287size12103.g26280"/>
</dbReference>
<name>A0A914WVI3_9BILA</name>
<reference evidence="8" key="1">
    <citation type="submission" date="2022-11" db="UniProtKB">
        <authorList>
            <consortium name="WormBaseParasite"/>
        </authorList>
    </citation>
    <scope>IDENTIFICATION</scope>
</reference>
<organism evidence="7 8">
    <name type="scientific">Plectus sambesii</name>
    <dbReference type="NCBI Taxonomy" id="2011161"/>
    <lineage>
        <taxon>Eukaryota</taxon>
        <taxon>Metazoa</taxon>
        <taxon>Ecdysozoa</taxon>
        <taxon>Nematoda</taxon>
        <taxon>Chromadorea</taxon>
        <taxon>Plectida</taxon>
        <taxon>Plectina</taxon>
        <taxon>Plectoidea</taxon>
        <taxon>Plectidae</taxon>
        <taxon>Plectus</taxon>
    </lineage>
</organism>
<accession>A0A914WVI3</accession>
<evidence type="ECO:0000256" key="4">
    <source>
        <dbReference type="ARBA" id="ARBA00022679"/>
    </source>
</evidence>
<keyword evidence="7" id="KW-1185">Reference proteome</keyword>
<evidence type="ECO:0000256" key="6">
    <source>
        <dbReference type="ARBA" id="ARBA00048493"/>
    </source>
</evidence>
<dbReference type="InterPro" id="IPR002618">
    <property type="entry name" value="UDPGP_fam"/>
</dbReference>
<dbReference type="AlphaFoldDB" id="A0A914WVI3"/>
<dbReference type="InterPro" id="IPR029044">
    <property type="entry name" value="Nucleotide-diphossugar_trans"/>
</dbReference>
<comment type="catalytic activity">
    <reaction evidence="6">
        <text>N-acetyl-alpha-D-glucosamine 1-phosphate + UTP + H(+) = UDP-N-acetyl-alpha-D-glucosamine + diphosphate</text>
        <dbReference type="Rhea" id="RHEA:13509"/>
        <dbReference type="ChEBI" id="CHEBI:15378"/>
        <dbReference type="ChEBI" id="CHEBI:33019"/>
        <dbReference type="ChEBI" id="CHEBI:46398"/>
        <dbReference type="ChEBI" id="CHEBI:57705"/>
        <dbReference type="ChEBI" id="CHEBI:57776"/>
        <dbReference type="EC" id="2.7.7.23"/>
    </reaction>
</comment>
<dbReference type="SUPFAM" id="SSF53448">
    <property type="entry name" value="Nucleotide-diphospho-sugar transferases"/>
    <property type="match status" value="1"/>
</dbReference>
<protein>
    <recommendedName>
        <fullName evidence="3">UDP-N-acetylglucosamine diphosphorylase</fullName>
        <ecNumber evidence="3">2.7.7.23</ecNumber>
    </recommendedName>
</protein>
<dbReference type="Proteomes" id="UP000887566">
    <property type="component" value="Unplaced"/>
</dbReference>
<evidence type="ECO:0000256" key="1">
    <source>
        <dbReference type="ARBA" id="ARBA00005208"/>
    </source>
</evidence>
<dbReference type="CDD" id="cd04193">
    <property type="entry name" value="UDPGlcNAc_PPase"/>
    <property type="match status" value="1"/>
</dbReference>
<keyword evidence="4" id="KW-0808">Transferase</keyword>
<comment type="pathway">
    <text evidence="1">Nucleotide-sugar biosynthesis; UDP-N-acetyl-alpha-D-glucosamine biosynthesis; UDP-N-acetyl-alpha-D-glucosamine from N-acetyl-alpha-D-glucosamine 1-phosphate: step 1/1.</text>
</comment>